<evidence type="ECO:0000313" key="1">
    <source>
        <dbReference type="EMBL" id="KAK3045295.1"/>
    </source>
</evidence>
<dbReference type="EMBL" id="JAWDJW010010793">
    <property type="protein sequence ID" value="KAK3045295.1"/>
    <property type="molecule type" value="Genomic_DNA"/>
</dbReference>
<feature type="non-terminal residue" evidence="1">
    <location>
        <position position="1"/>
    </location>
</feature>
<name>A0ACC3CW36_9PEZI</name>
<comment type="caution">
    <text evidence="1">The sequence shown here is derived from an EMBL/GenBank/DDBJ whole genome shotgun (WGS) entry which is preliminary data.</text>
</comment>
<evidence type="ECO:0000313" key="2">
    <source>
        <dbReference type="Proteomes" id="UP001186974"/>
    </source>
</evidence>
<reference evidence="1" key="1">
    <citation type="submission" date="2024-09" db="EMBL/GenBank/DDBJ databases">
        <title>Black Yeasts Isolated from many extreme environments.</title>
        <authorList>
            <person name="Coleine C."/>
            <person name="Stajich J.E."/>
            <person name="Selbmann L."/>
        </authorList>
    </citation>
    <scope>NUCLEOTIDE SEQUENCE</scope>
    <source>
        <strain evidence="1">CCFEE 5737</strain>
    </source>
</reference>
<keyword evidence="2" id="KW-1185">Reference proteome</keyword>
<protein>
    <submittedName>
        <fullName evidence="1">Uncharacterized protein</fullName>
    </submittedName>
</protein>
<sequence length="245" mass="27633">VEELPEVDIVAISHNHYDHLDIETIRHVWEAGKGRVHFVCGLNIKSWFLGLGMRDDEVTELDWWNGLGIEVQDVGSVRMVCTPSQHFSGRTAWDMGQALWCSYVVEELLVEAPKKMYFAGDTGYRTVTEHDDLDNLEKLPRCPAFAEIGNEYGPFDLALLPIGCYSPRTFMSNVHCAPEDSVDIHKDIKSKKSIGMHYGTIRGGLSAHYEDVREPPQRWKENAEKAGLAWTEDIGLCDLGETVVI</sequence>
<gene>
    <name evidence="1" type="ORF">LTS18_014100</name>
</gene>
<accession>A0ACC3CW36</accession>
<organism evidence="1 2">
    <name type="scientific">Coniosporium uncinatum</name>
    <dbReference type="NCBI Taxonomy" id="93489"/>
    <lineage>
        <taxon>Eukaryota</taxon>
        <taxon>Fungi</taxon>
        <taxon>Dikarya</taxon>
        <taxon>Ascomycota</taxon>
        <taxon>Pezizomycotina</taxon>
        <taxon>Dothideomycetes</taxon>
        <taxon>Dothideomycetes incertae sedis</taxon>
        <taxon>Coniosporium</taxon>
    </lineage>
</organism>
<proteinExistence type="predicted"/>
<dbReference type="Proteomes" id="UP001186974">
    <property type="component" value="Unassembled WGS sequence"/>
</dbReference>